<evidence type="ECO:0000256" key="1">
    <source>
        <dbReference type="SAM" id="MobiDB-lite"/>
    </source>
</evidence>
<feature type="compositionally biased region" description="Polar residues" evidence="1">
    <location>
        <begin position="346"/>
        <end position="392"/>
    </location>
</feature>
<dbReference type="EMBL" id="JAVRRJ010000002">
    <property type="protein sequence ID" value="KAK5087835.1"/>
    <property type="molecule type" value="Genomic_DNA"/>
</dbReference>
<accession>A0AAN7Y7S4</accession>
<proteinExistence type="predicted"/>
<comment type="caution">
    <text evidence="2">The sequence shown here is derived from an EMBL/GenBank/DDBJ whole genome shotgun (WGS) entry which is preliminary data.</text>
</comment>
<feature type="compositionally biased region" description="Basic residues" evidence="1">
    <location>
        <begin position="335"/>
        <end position="345"/>
    </location>
</feature>
<name>A0AAN7Y7S4_9EURO</name>
<dbReference type="AlphaFoldDB" id="A0AAN7Y7S4"/>
<protein>
    <submittedName>
        <fullName evidence="2">Uncharacterized protein</fullName>
    </submittedName>
</protein>
<feature type="region of interest" description="Disordered" evidence="1">
    <location>
        <begin position="291"/>
        <end position="392"/>
    </location>
</feature>
<organism evidence="2 3">
    <name type="scientific">Lithohypha guttulata</name>
    <dbReference type="NCBI Taxonomy" id="1690604"/>
    <lineage>
        <taxon>Eukaryota</taxon>
        <taxon>Fungi</taxon>
        <taxon>Dikarya</taxon>
        <taxon>Ascomycota</taxon>
        <taxon>Pezizomycotina</taxon>
        <taxon>Eurotiomycetes</taxon>
        <taxon>Chaetothyriomycetidae</taxon>
        <taxon>Chaetothyriales</taxon>
        <taxon>Trichomeriaceae</taxon>
        <taxon>Lithohypha</taxon>
    </lineage>
</organism>
<evidence type="ECO:0000313" key="3">
    <source>
        <dbReference type="Proteomes" id="UP001309876"/>
    </source>
</evidence>
<gene>
    <name evidence="2" type="ORF">LTR05_002050</name>
</gene>
<sequence>MAPSSAIVAAGTTDSNHPELIRGSVTSRRQYWNYVSHPINFALQRGTWKHSTYGHQKVDRFVLKIKHLDRDEIVEVPRWQVSSIRLAFEQHRDIASTCGNSYLEWFAQLIHYGVSVPKVLKPVSLELVTKLCKHNLARHLRRDTLRVPDQLLQLEKSLRDAVLLKELGEPGLPPGQERTIGRCENPTDDDGDTQLSITQSIFAPTNDVAQMLLQQMKRLDVKFDGLVEDVRKTDSSKPSRVNSTPAAATLSENQRRFQRLINDEPSTPSPLPLICQRALDLPSWRRPTTLAHSIREEEENDQRTINATPEPPRQQDIFSLRATASLEPEALPSRTRIKPRTKLRKSNTAAITQSTQSLLPTQATSTASHQMSSAPRNSGTNIGDGCSPNTAA</sequence>
<evidence type="ECO:0000313" key="2">
    <source>
        <dbReference type="EMBL" id="KAK5087835.1"/>
    </source>
</evidence>
<keyword evidence="3" id="KW-1185">Reference proteome</keyword>
<dbReference type="Proteomes" id="UP001309876">
    <property type="component" value="Unassembled WGS sequence"/>
</dbReference>
<reference evidence="2 3" key="1">
    <citation type="submission" date="2023-08" db="EMBL/GenBank/DDBJ databases">
        <title>Black Yeasts Isolated from many extreme environments.</title>
        <authorList>
            <person name="Coleine C."/>
            <person name="Stajich J.E."/>
            <person name="Selbmann L."/>
        </authorList>
    </citation>
    <scope>NUCLEOTIDE SEQUENCE [LARGE SCALE GENOMIC DNA]</scope>
    <source>
        <strain evidence="2 3">CCFEE 5910</strain>
    </source>
</reference>